<feature type="transmembrane region" description="Helical" evidence="1">
    <location>
        <begin position="179"/>
        <end position="198"/>
    </location>
</feature>
<dbReference type="PANTHER" id="PTHR21650">
    <property type="entry name" value="MEMBRALIN/KINETOCHORE PROTEIN NUF2"/>
    <property type="match status" value="1"/>
</dbReference>
<protein>
    <submittedName>
        <fullName evidence="2">Uncharacterized protein</fullName>
    </submittedName>
</protein>
<accession>A0AAF0QJ56</accession>
<dbReference type="PANTHER" id="PTHR21650:SF4">
    <property type="entry name" value="MEMBRALIN"/>
    <property type="match status" value="1"/>
</dbReference>
<keyword evidence="1" id="KW-0472">Membrane</keyword>
<proteinExistence type="predicted"/>
<dbReference type="GO" id="GO:0034976">
    <property type="term" value="P:response to endoplasmic reticulum stress"/>
    <property type="evidence" value="ECO:0007669"/>
    <property type="project" value="TreeGrafter"/>
</dbReference>
<dbReference type="AlphaFoldDB" id="A0AAF0QJ56"/>
<evidence type="ECO:0000256" key="1">
    <source>
        <dbReference type="SAM" id="Phobius"/>
    </source>
</evidence>
<evidence type="ECO:0000313" key="3">
    <source>
        <dbReference type="Proteomes" id="UP001234989"/>
    </source>
</evidence>
<reference evidence="2" key="1">
    <citation type="submission" date="2023-08" db="EMBL/GenBank/DDBJ databases">
        <title>A de novo genome assembly of Solanum verrucosum Schlechtendal, a Mexican diploid species geographically isolated from the other diploid A-genome species in potato relatives.</title>
        <authorList>
            <person name="Hosaka K."/>
        </authorList>
    </citation>
    <scope>NUCLEOTIDE SEQUENCE</scope>
    <source>
        <tissue evidence="2">Young leaves</tissue>
    </source>
</reference>
<sequence length="331" mass="37336">MKKKNVAERRGLASPLAFQNTVFENGLVDRVTWYLLLVGGGRHPVKLVEITSAGLWSQNQTNYDVVNVVNEEPIDENLKHVNEDSSVTAATKPWLDWLSDGAKSGKSLLYSNNEPSESSLGSSTNSESVGDDVVPKISKEVSRARFFISPKESLKAAIIRIGQKWNGRLSFIWRVSKRVLGGLWFYAFLCLSFGRVTFRLLCSAHFGFWIMAGVGEREMDGDYNVGNQTLTNKVGVQEIAGIHLHIDIPKLLKTLHLDKLNSYAVQWLETRSNAFEPNYLYTKEKGYLLLPEEARLRHNIRTINISISARHSCFGNRSVHTPSLKRYHLNT</sequence>
<dbReference type="GO" id="GO:1904294">
    <property type="term" value="P:positive regulation of ERAD pathway"/>
    <property type="evidence" value="ECO:0007669"/>
    <property type="project" value="TreeGrafter"/>
</dbReference>
<organism evidence="2 3">
    <name type="scientific">Solanum verrucosum</name>
    <dbReference type="NCBI Taxonomy" id="315347"/>
    <lineage>
        <taxon>Eukaryota</taxon>
        <taxon>Viridiplantae</taxon>
        <taxon>Streptophyta</taxon>
        <taxon>Embryophyta</taxon>
        <taxon>Tracheophyta</taxon>
        <taxon>Spermatophyta</taxon>
        <taxon>Magnoliopsida</taxon>
        <taxon>eudicotyledons</taxon>
        <taxon>Gunneridae</taxon>
        <taxon>Pentapetalae</taxon>
        <taxon>asterids</taxon>
        <taxon>lamiids</taxon>
        <taxon>Solanales</taxon>
        <taxon>Solanaceae</taxon>
        <taxon>Solanoideae</taxon>
        <taxon>Solaneae</taxon>
        <taxon>Solanum</taxon>
    </lineage>
</organism>
<dbReference type="EMBL" id="CP133615">
    <property type="protein sequence ID" value="WMV24734.1"/>
    <property type="molecule type" value="Genomic_DNA"/>
</dbReference>
<gene>
    <name evidence="2" type="ORF">MTR67_018119</name>
</gene>
<keyword evidence="3" id="KW-1185">Reference proteome</keyword>
<dbReference type="Proteomes" id="UP001234989">
    <property type="component" value="Chromosome 4"/>
</dbReference>
<evidence type="ECO:0000313" key="2">
    <source>
        <dbReference type="EMBL" id="WMV24734.1"/>
    </source>
</evidence>
<keyword evidence="1" id="KW-1133">Transmembrane helix</keyword>
<keyword evidence="1" id="KW-0812">Transmembrane</keyword>
<dbReference type="GO" id="GO:0005783">
    <property type="term" value="C:endoplasmic reticulum"/>
    <property type="evidence" value="ECO:0007669"/>
    <property type="project" value="TreeGrafter"/>
</dbReference>
<name>A0AAF0QJ56_SOLVR</name>